<organism evidence="3 4">
    <name type="scientific">Caproicibacterium argilliputei</name>
    <dbReference type="NCBI Taxonomy" id="3030016"/>
    <lineage>
        <taxon>Bacteria</taxon>
        <taxon>Bacillati</taxon>
        <taxon>Bacillota</taxon>
        <taxon>Clostridia</taxon>
        <taxon>Eubacteriales</taxon>
        <taxon>Oscillospiraceae</taxon>
        <taxon>Caproicibacterium</taxon>
    </lineage>
</organism>
<evidence type="ECO:0000259" key="2">
    <source>
        <dbReference type="Pfam" id="PF17792"/>
    </source>
</evidence>
<proteinExistence type="predicted"/>
<dbReference type="AlphaFoldDB" id="A0AA97H390"/>
<dbReference type="RefSeq" id="WP_275846687.1">
    <property type="nucleotide sequence ID" value="NZ_CP135996.1"/>
</dbReference>
<feature type="coiled-coil region" evidence="1">
    <location>
        <begin position="84"/>
        <end position="118"/>
    </location>
</feature>
<dbReference type="EMBL" id="CP135996">
    <property type="protein sequence ID" value="WOC32957.1"/>
    <property type="molecule type" value="Genomic_DNA"/>
</dbReference>
<dbReference type="Proteomes" id="UP001300604">
    <property type="component" value="Chromosome"/>
</dbReference>
<evidence type="ECO:0000313" key="4">
    <source>
        <dbReference type="Proteomes" id="UP001300604"/>
    </source>
</evidence>
<reference evidence="4" key="2">
    <citation type="submission" date="2024-06" db="EMBL/GenBank/DDBJ databases">
        <title>Caproicibacterium argilliputei sp. nov, a novel caproic acid producing anaerobic bacterium isolated from pit mud.</title>
        <authorList>
            <person name="Zeng C."/>
        </authorList>
    </citation>
    <scope>NUCLEOTIDE SEQUENCE [LARGE SCALE GENOMIC DNA]</scope>
    <source>
        <strain evidence="4">ZCY20-5</strain>
    </source>
</reference>
<sequence length="149" mass="16868">MQAYYRMLDANVNRACEGLRVCEDFARFCCDDRELSAACRRLRHRVRELAEAAAPQCLQARSAAADVGCVTSAKSTVDRRTGVRSLLEANCKRAQEALRTAEEVYKLLQQDAQAKETEQCRFTVYTLEKELLQKAESLLRRAETTDGKD</sequence>
<dbReference type="Pfam" id="PF17792">
    <property type="entry name" value="ThiD2"/>
    <property type="match status" value="1"/>
</dbReference>
<feature type="domain" description="ThiD2" evidence="2">
    <location>
        <begin position="6"/>
        <end position="130"/>
    </location>
</feature>
<gene>
    <name evidence="3" type="ORF">PXC00_03505</name>
</gene>
<accession>A0AA97H390</accession>
<dbReference type="InterPro" id="IPR041397">
    <property type="entry name" value="ThiD2"/>
</dbReference>
<reference evidence="4" key="3">
    <citation type="submission" date="2024-06" db="EMBL/GenBank/DDBJ databases">
        <authorList>
            <person name="Zeng C."/>
        </authorList>
    </citation>
    <scope>NUCLEOTIDE SEQUENCE [LARGE SCALE GENOMIC DNA]</scope>
    <source>
        <strain evidence="4">ZCY20-5</strain>
    </source>
</reference>
<evidence type="ECO:0000256" key="1">
    <source>
        <dbReference type="SAM" id="Coils"/>
    </source>
</evidence>
<name>A0AA97H390_9FIRM</name>
<reference evidence="3 4" key="1">
    <citation type="submission" date="2024-06" db="EMBL/GenBank/DDBJ databases">
        <title>Caproicibacterium argilliputei sp. nov, a novel caproic acid producing anaerobic bacterium isolated from pit mud.</title>
        <authorList>
            <person name="Xia S."/>
        </authorList>
    </citation>
    <scope>NUCLEOTIDE SEQUENCE [LARGE SCALE GENOMIC DNA]</scope>
    <source>
        <strain evidence="3 4">ZCY20-5</strain>
    </source>
</reference>
<protein>
    <recommendedName>
        <fullName evidence="2">ThiD2 domain-containing protein</fullName>
    </recommendedName>
</protein>
<dbReference type="KEGG" id="carl:PXC00_03505"/>
<keyword evidence="1" id="KW-0175">Coiled coil</keyword>
<keyword evidence="4" id="KW-1185">Reference proteome</keyword>
<evidence type="ECO:0000313" key="3">
    <source>
        <dbReference type="EMBL" id="WOC32957.1"/>
    </source>
</evidence>